<gene>
    <name evidence="2" type="ORF">Dpoa569_0001364</name>
</gene>
<dbReference type="OrthoDB" id="9810174at2"/>
<dbReference type="SUPFAM" id="SSF88874">
    <property type="entry name" value="Receptor-binding domain of short tail fibre protein gp12"/>
    <property type="match status" value="1"/>
</dbReference>
<reference evidence="2 3" key="1">
    <citation type="journal article" date="2019" name="Environ. Microbiol.">
        <title>The phytopathogenic nature of Dickeya aquatica 174/2 and the dynamic early evolution of Dickeya pathogenicity.</title>
        <authorList>
            <person name="Duprey A."/>
            <person name="Taib N."/>
            <person name="Leonard S."/>
            <person name="Garin T."/>
            <person name="Flandrois J.P."/>
            <person name="Nasser W."/>
            <person name="Brochier-Armanet C."/>
            <person name="Reverchon S."/>
        </authorList>
    </citation>
    <scope>NUCLEOTIDE SEQUENCE [LARGE SCALE GENOMIC DNA]</scope>
    <source>
        <strain evidence="2 3">NCPPB 569</strain>
    </source>
</reference>
<dbReference type="STRING" id="568768.GCA_000406125_02495"/>
<evidence type="ECO:0000313" key="2">
    <source>
        <dbReference type="EMBL" id="QDX31945.1"/>
    </source>
</evidence>
<name>A0A5B8HSJ2_9GAMM</name>
<dbReference type="InterPro" id="IPR011083">
    <property type="entry name" value="Phage_tail_collar_dom"/>
</dbReference>
<protein>
    <recommendedName>
        <fullName evidence="1">Phage tail collar domain-containing protein</fullName>
    </recommendedName>
</protein>
<feature type="domain" description="Phage tail collar" evidence="1">
    <location>
        <begin position="66"/>
        <end position="113"/>
    </location>
</feature>
<proteinExistence type="predicted"/>
<evidence type="ECO:0000259" key="1">
    <source>
        <dbReference type="Pfam" id="PF07484"/>
    </source>
</evidence>
<accession>A0A5B8HSJ2</accession>
<dbReference type="Gene3D" id="3.90.1340.10">
    <property type="entry name" value="Phage tail collar domain"/>
    <property type="match status" value="1"/>
</dbReference>
<dbReference type="InterPro" id="IPR037053">
    <property type="entry name" value="Phage_tail_collar_dom_sf"/>
</dbReference>
<dbReference type="Pfam" id="PF07484">
    <property type="entry name" value="Collar"/>
    <property type="match status" value="1"/>
</dbReference>
<dbReference type="EMBL" id="CP042220">
    <property type="protein sequence ID" value="QDX31945.1"/>
    <property type="molecule type" value="Genomic_DNA"/>
</dbReference>
<dbReference type="PANTHER" id="PTHR35191:SF1">
    <property type="entry name" value="PROPHAGE SIDE TAIL FIBER PROTEIN HOMOLOG STFQ-RELATED"/>
    <property type="match status" value="1"/>
</dbReference>
<dbReference type="KEGG" id="dic:Dpoa569_0001364"/>
<dbReference type="InterPro" id="IPR051934">
    <property type="entry name" value="Phage_Tail_Fiber_Structural"/>
</dbReference>
<sequence>MVVHFHGSSASCTALQFQALFGNRGLSYRSSIGNSGFPNPWEQIYTTAFKPLPADIGAISVSEIVGIPLPWPQSTAPSGWLKCNGQSFNTSTYPKLAQVYPGGVLPDLRGEFIRGWDDGRGVDAGRGIGTSQGDAIRDITGSMVGYNIGMTSGAFVTDTGTSAPFSAASGPNGFYYKYFRASAVVPTASENRPRNVAFNYIVRAA</sequence>
<evidence type="ECO:0000313" key="3">
    <source>
        <dbReference type="Proteomes" id="UP000320591"/>
    </source>
</evidence>
<organism evidence="2 3">
    <name type="scientific">Dickeya poaceiphila</name>
    <dbReference type="NCBI Taxonomy" id="568768"/>
    <lineage>
        <taxon>Bacteria</taxon>
        <taxon>Pseudomonadati</taxon>
        <taxon>Pseudomonadota</taxon>
        <taxon>Gammaproteobacteria</taxon>
        <taxon>Enterobacterales</taxon>
        <taxon>Pectobacteriaceae</taxon>
        <taxon>Dickeya</taxon>
    </lineage>
</organism>
<keyword evidence="3" id="KW-1185">Reference proteome</keyword>
<dbReference type="PANTHER" id="PTHR35191">
    <property type="entry name" value="PROPHAGE SIDE TAIL FIBER PROTEIN HOMOLOG STFQ-RELATED"/>
    <property type="match status" value="1"/>
</dbReference>
<dbReference type="Proteomes" id="UP000320591">
    <property type="component" value="Chromosome"/>
</dbReference>
<dbReference type="AlphaFoldDB" id="A0A5B8HSJ2"/>